<dbReference type="RefSeq" id="WP_173084402.1">
    <property type="nucleotide sequence ID" value="NZ_BLTE01000009.1"/>
</dbReference>
<accession>A0A6V8LRN8</accession>
<comment type="similarity">
    <text evidence="1">Belongs to the TPP enzyme family.</text>
</comment>
<dbReference type="CDD" id="cd02002">
    <property type="entry name" value="TPP_BFDC"/>
    <property type="match status" value="1"/>
</dbReference>
<evidence type="ECO:0000259" key="3">
    <source>
        <dbReference type="Pfam" id="PF02775"/>
    </source>
</evidence>
<dbReference type="GO" id="GO:0044281">
    <property type="term" value="P:small molecule metabolic process"/>
    <property type="evidence" value="ECO:0007669"/>
    <property type="project" value="UniProtKB-ARBA"/>
</dbReference>
<reference evidence="5 6" key="2">
    <citation type="submission" date="2020-05" db="EMBL/GenBank/DDBJ databases">
        <title>Draft genome sequence of Desulfovibrio sp. strainFSS-1.</title>
        <authorList>
            <person name="Shimoshige H."/>
            <person name="Kobayashi H."/>
            <person name="Maekawa T."/>
        </authorList>
    </citation>
    <scope>NUCLEOTIDE SEQUENCE [LARGE SCALE GENOMIC DNA]</scope>
    <source>
        <strain evidence="5 6">SIID29052-01</strain>
    </source>
</reference>
<proteinExistence type="inferred from homology"/>
<dbReference type="GO" id="GO:0003984">
    <property type="term" value="F:acetolactate synthase activity"/>
    <property type="evidence" value="ECO:0007669"/>
    <property type="project" value="UniProtKB-EC"/>
</dbReference>
<dbReference type="Pfam" id="PF02775">
    <property type="entry name" value="TPP_enzyme_C"/>
    <property type="match status" value="1"/>
</dbReference>
<dbReference type="PANTHER" id="PTHR18968:SF86">
    <property type="entry name" value="ACETOLACTATE SYNTHASE LARGE SUBUNIT ILVX-RELATED"/>
    <property type="match status" value="1"/>
</dbReference>
<gene>
    <name evidence="5" type="primary">ilvX</name>
    <name evidence="5" type="ORF">NNJEOMEG_02228</name>
</gene>
<evidence type="ECO:0000259" key="4">
    <source>
        <dbReference type="Pfam" id="PF02776"/>
    </source>
</evidence>
<dbReference type="GO" id="GO:0050660">
    <property type="term" value="F:flavin adenine dinucleotide binding"/>
    <property type="evidence" value="ECO:0007669"/>
    <property type="project" value="TreeGrafter"/>
</dbReference>
<dbReference type="GO" id="GO:0030976">
    <property type="term" value="F:thiamine pyrophosphate binding"/>
    <property type="evidence" value="ECO:0007669"/>
    <property type="project" value="InterPro"/>
</dbReference>
<reference evidence="5 6" key="1">
    <citation type="submission" date="2020-04" db="EMBL/GenBank/DDBJ databases">
        <authorList>
            <consortium name="Desulfovibrio sp. FSS-1 genome sequencing consortium"/>
            <person name="Shimoshige H."/>
            <person name="Kobayashi H."/>
            <person name="Maekawa T."/>
        </authorList>
    </citation>
    <scope>NUCLEOTIDE SEQUENCE [LARGE SCALE GENOMIC DNA]</scope>
    <source>
        <strain evidence="5 6">SIID29052-01</strain>
    </source>
</reference>
<keyword evidence="6" id="KW-1185">Reference proteome</keyword>
<dbReference type="InterPro" id="IPR011766">
    <property type="entry name" value="TPP_enzyme_TPP-bd"/>
</dbReference>
<dbReference type="Gene3D" id="3.40.50.970">
    <property type="match status" value="2"/>
</dbReference>
<dbReference type="SUPFAM" id="SSF52518">
    <property type="entry name" value="Thiamin diphosphate-binding fold (THDP-binding)"/>
    <property type="match status" value="2"/>
</dbReference>
<dbReference type="CDD" id="cd07035">
    <property type="entry name" value="TPP_PYR_POX_like"/>
    <property type="match status" value="1"/>
</dbReference>
<evidence type="ECO:0000256" key="2">
    <source>
        <dbReference type="ARBA" id="ARBA00023052"/>
    </source>
</evidence>
<keyword evidence="5" id="KW-0808">Transferase</keyword>
<dbReference type="AlphaFoldDB" id="A0A6V8LRN8"/>
<evidence type="ECO:0000313" key="6">
    <source>
        <dbReference type="Proteomes" id="UP000494245"/>
    </source>
</evidence>
<dbReference type="PANTHER" id="PTHR18968">
    <property type="entry name" value="THIAMINE PYROPHOSPHATE ENZYMES"/>
    <property type="match status" value="1"/>
</dbReference>
<dbReference type="InterPro" id="IPR029061">
    <property type="entry name" value="THDP-binding"/>
</dbReference>
<evidence type="ECO:0000313" key="5">
    <source>
        <dbReference type="EMBL" id="GFK94384.1"/>
    </source>
</evidence>
<dbReference type="EC" id="2.2.1.6" evidence="5"/>
<name>A0A6V8LRN8_9BACT</name>
<evidence type="ECO:0000256" key="1">
    <source>
        <dbReference type="ARBA" id="ARBA00007812"/>
    </source>
</evidence>
<comment type="caution">
    <text evidence="5">The sequence shown here is derived from an EMBL/GenBank/DDBJ whole genome shotgun (WGS) entry which is preliminary data.</text>
</comment>
<dbReference type="Pfam" id="PF02776">
    <property type="entry name" value="TPP_enzyme_N"/>
    <property type="match status" value="1"/>
</dbReference>
<dbReference type="InterPro" id="IPR045229">
    <property type="entry name" value="TPP_enz"/>
</dbReference>
<feature type="domain" description="Thiamine pyrophosphate enzyme TPP-binding" evidence="3">
    <location>
        <begin position="392"/>
        <end position="527"/>
    </location>
</feature>
<organism evidence="5 6">
    <name type="scientific">Fundidesulfovibrio magnetotacticus</name>
    <dbReference type="NCBI Taxonomy" id="2730080"/>
    <lineage>
        <taxon>Bacteria</taxon>
        <taxon>Pseudomonadati</taxon>
        <taxon>Thermodesulfobacteriota</taxon>
        <taxon>Desulfovibrionia</taxon>
        <taxon>Desulfovibrionales</taxon>
        <taxon>Desulfovibrionaceae</taxon>
        <taxon>Fundidesulfovibrio</taxon>
    </lineage>
</organism>
<sequence>MSHEIPDVPGDAEHVGCNGAESLVATLVGSGVEVCFANPGTSEMHFVRALDRIEGMRPVLCLFEGVATGAADGYARMTGNPACTLLHLGPGFTNGMANIHNARRAQSPMVNIVGDHATNHERYDAPLNADLMGYAEAISHWVRRSRSPRTVAADAARAVQAARQPPGQTATLILPADTAWLPAERPSPRLDPAPPGTVSGDAVDAAARALASGRRTAMLLRGNVLHGQGLRHAARIAAATGCALFCDTFTPRLRSGAGSPGVTPLPYRGRAILERLGAFEQLLLVGARPPVAFFAYPDQEGWLTPPGCALLTLSHPHEDGPAALAALAEAVGAPRKGLAVPFDPPSQPPQGPLTAEGVLRVVAALLPEEAIVTDEGITSTLPHVPLLARSAPHDYLPVTGGSIGNILPLGTGAAIAAPDRKVVCLEGDGSAMYTLQALWTQARERLDVVTVLYANRSYAVLNQELELVQAASGGERARSLLDLGNPDLDWVRLSEGMGVQAVRARTVREFADAFARAMNTRGPSLIEAVIV</sequence>
<dbReference type="NCBIfam" id="NF005760">
    <property type="entry name" value="PRK07586.1"/>
    <property type="match status" value="1"/>
</dbReference>
<keyword evidence="2" id="KW-0786">Thiamine pyrophosphate</keyword>
<dbReference type="EMBL" id="BLTE01000009">
    <property type="protein sequence ID" value="GFK94384.1"/>
    <property type="molecule type" value="Genomic_DNA"/>
</dbReference>
<feature type="domain" description="Thiamine pyrophosphate enzyme N-terminal TPP-binding" evidence="4">
    <location>
        <begin position="18"/>
        <end position="122"/>
    </location>
</feature>
<dbReference type="Proteomes" id="UP000494245">
    <property type="component" value="Unassembled WGS sequence"/>
</dbReference>
<dbReference type="InterPro" id="IPR012001">
    <property type="entry name" value="Thiamin_PyroP_enz_TPP-bd_dom"/>
</dbReference>
<protein>
    <submittedName>
        <fullName evidence="5">Acetolactate synthase large subunit IlvX</fullName>
        <ecNumber evidence="5">2.2.1.6</ecNumber>
    </submittedName>
</protein>